<evidence type="ECO:0000313" key="9">
    <source>
        <dbReference type="Proteomes" id="UP001058184"/>
    </source>
</evidence>
<dbReference type="InterPro" id="IPR003660">
    <property type="entry name" value="HAMP_dom"/>
</dbReference>
<name>A0ABY5WYM8_LEICA</name>
<feature type="domain" description="HAMP" evidence="7">
    <location>
        <begin position="277"/>
        <end position="323"/>
    </location>
</feature>
<gene>
    <name evidence="8" type="ORF">K3722_04795</name>
</gene>
<dbReference type="CDD" id="cd06225">
    <property type="entry name" value="HAMP"/>
    <property type="match status" value="1"/>
</dbReference>
<feature type="domain" description="HAMP" evidence="7">
    <location>
        <begin position="211"/>
        <end position="264"/>
    </location>
</feature>
<feature type="transmembrane region" description="Helical" evidence="5">
    <location>
        <begin position="12"/>
        <end position="34"/>
    </location>
</feature>
<dbReference type="SMART" id="SM00304">
    <property type="entry name" value="HAMP"/>
    <property type="match status" value="3"/>
</dbReference>
<comment type="similarity">
    <text evidence="2">Belongs to the methyl-accepting chemotaxis (MCP) protein family.</text>
</comment>
<dbReference type="EMBL" id="CP081078">
    <property type="protein sequence ID" value="UWQ59446.1"/>
    <property type="molecule type" value="Genomic_DNA"/>
</dbReference>
<keyword evidence="3" id="KW-0807">Transducer</keyword>
<dbReference type="Proteomes" id="UP001058184">
    <property type="component" value="Chromosome"/>
</dbReference>
<keyword evidence="5" id="KW-1133">Transmembrane helix</keyword>
<evidence type="ECO:0000259" key="6">
    <source>
        <dbReference type="PROSITE" id="PS50111"/>
    </source>
</evidence>
<proteinExistence type="inferred from homology"/>
<dbReference type="Pfam" id="PF00015">
    <property type="entry name" value="MCPsignal"/>
    <property type="match status" value="1"/>
</dbReference>
<evidence type="ECO:0000256" key="1">
    <source>
        <dbReference type="ARBA" id="ARBA00022500"/>
    </source>
</evidence>
<dbReference type="PANTHER" id="PTHR43531">
    <property type="entry name" value="PROTEIN ICFG"/>
    <property type="match status" value="1"/>
</dbReference>
<feature type="region of interest" description="Disordered" evidence="4">
    <location>
        <begin position="589"/>
        <end position="637"/>
    </location>
</feature>
<dbReference type="InterPro" id="IPR004089">
    <property type="entry name" value="MCPsignal_dom"/>
</dbReference>
<accession>A0ABY5WYM8</accession>
<dbReference type="RefSeq" id="WP_259958703.1">
    <property type="nucleotide sequence ID" value="NZ_CBDUNH010000006.1"/>
</dbReference>
<dbReference type="PANTHER" id="PTHR43531:SF11">
    <property type="entry name" value="METHYL-ACCEPTING CHEMOTAXIS PROTEIN 3"/>
    <property type="match status" value="1"/>
</dbReference>
<dbReference type="Gene3D" id="6.10.340.10">
    <property type="match status" value="1"/>
</dbReference>
<evidence type="ECO:0000313" key="8">
    <source>
        <dbReference type="EMBL" id="UWQ59446.1"/>
    </source>
</evidence>
<dbReference type="Gene3D" id="1.10.287.950">
    <property type="entry name" value="Methyl-accepting chemotaxis protein"/>
    <property type="match status" value="1"/>
</dbReference>
<dbReference type="InterPro" id="IPR051310">
    <property type="entry name" value="MCP_chemotaxis"/>
</dbReference>
<evidence type="ECO:0000259" key="7">
    <source>
        <dbReference type="PROSITE" id="PS50885"/>
    </source>
</evidence>
<evidence type="ECO:0000256" key="2">
    <source>
        <dbReference type="ARBA" id="ARBA00029447"/>
    </source>
</evidence>
<sequence length="637" mass="67585">MFRTLPMKTRLIFSGAVSIVSVVILSAAAVYSLWQSELELERQINATNVIRHELMADKMHDAIEASAVYALVVGPGGKEAKKAGLNARIASDSQALRDAVAALQNVDMTDEIRQRVAELGPASEAFIEAAEKVAKLAFTDAAAAQAALPGLQAEYAAMDSLLEPLGKKIKAFVEQTAETARAHDTQLLYLMLGFAAAALAVIVHNARKVTLNIVRPIGRLRAALREVAEGDLGLKVADRMRADDFGEIAKDIDAVSARVISALDEQNALREESEQVIERLRSGLQRLSNGDLSDRIAEQFTGDYDALRVHYNETVDKLNELMSEVVQAGARIQRQSGEIQSASEDLSSRTESQAATLEQTAAALEQMTASVNSSARNAQEVQEVVNSARRDVEHSGEVVQGAVTAMNAIESSSQQISQIIGVIDDIAFQTNLLALNAGVEAARAGEVGRGFAVVASEVRALAQRSSQAASEIKTLISASSAHVEDGVHKVDGAGKALSTVVSQVSNIAELVSGISSESAEQAQGLNEINIGVSQLDSVTQQNASMVEQSGSAIRSMNAETVGLNQLVGQFVLREGQGAAPVQVPAAEAWDDHAAAPAEPPRPVPTAHGGPLDDTRWEDFNDGSEAWPEDDAPLPRSA</sequence>
<dbReference type="SUPFAM" id="SSF158472">
    <property type="entry name" value="HAMP domain-like"/>
    <property type="match status" value="1"/>
</dbReference>
<dbReference type="Pfam" id="PF00672">
    <property type="entry name" value="HAMP"/>
    <property type="match status" value="1"/>
</dbReference>
<keyword evidence="5" id="KW-0472">Membrane</keyword>
<evidence type="ECO:0000256" key="4">
    <source>
        <dbReference type="SAM" id="MobiDB-lite"/>
    </source>
</evidence>
<dbReference type="CDD" id="cd11386">
    <property type="entry name" value="MCP_signal"/>
    <property type="match status" value="1"/>
</dbReference>
<keyword evidence="5" id="KW-0812">Transmembrane</keyword>
<organism evidence="8 9">
    <name type="scientific">Leisingera caerulea</name>
    <name type="common">Phaeobacter caeruleus</name>
    <dbReference type="NCBI Taxonomy" id="506591"/>
    <lineage>
        <taxon>Bacteria</taxon>
        <taxon>Pseudomonadati</taxon>
        <taxon>Pseudomonadota</taxon>
        <taxon>Alphaproteobacteria</taxon>
        <taxon>Rhodobacterales</taxon>
        <taxon>Roseobacteraceae</taxon>
        <taxon>Leisingera</taxon>
    </lineage>
</organism>
<evidence type="ECO:0000256" key="3">
    <source>
        <dbReference type="PROSITE-ProRule" id="PRU00284"/>
    </source>
</evidence>
<protein>
    <submittedName>
        <fullName evidence="8">HAMP domain-containing protein</fullName>
    </submittedName>
</protein>
<feature type="domain" description="Methyl-accepting transducer" evidence="6">
    <location>
        <begin position="328"/>
        <end position="557"/>
    </location>
</feature>
<keyword evidence="9" id="KW-1185">Reference proteome</keyword>
<dbReference type="SUPFAM" id="SSF58104">
    <property type="entry name" value="Methyl-accepting chemotaxis protein (MCP) signaling domain"/>
    <property type="match status" value="1"/>
</dbReference>
<keyword evidence="1" id="KW-0145">Chemotaxis</keyword>
<dbReference type="PROSITE" id="PS50111">
    <property type="entry name" value="CHEMOTAXIS_TRANSDUC_2"/>
    <property type="match status" value="1"/>
</dbReference>
<dbReference type="SMART" id="SM00283">
    <property type="entry name" value="MA"/>
    <property type="match status" value="1"/>
</dbReference>
<dbReference type="PROSITE" id="PS50885">
    <property type="entry name" value="HAMP"/>
    <property type="match status" value="2"/>
</dbReference>
<evidence type="ECO:0000256" key="5">
    <source>
        <dbReference type="SAM" id="Phobius"/>
    </source>
</evidence>
<reference evidence="8" key="1">
    <citation type="submission" date="2021-08" db="EMBL/GenBank/DDBJ databases">
        <authorList>
            <person name="Nwanade C."/>
            <person name="Wang M."/>
            <person name="Masoudi A."/>
            <person name="Yu Z."/>
            <person name="Liu J."/>
        </authorList>
    </citation>
    <scope>NUCLEOTIDE SEQUENCE</scope>
    <source>
        <strain evidence="8">S141</strain>
    </source>
</reference>